<feature type="region of interest" description="Disordered" evidence="3">
    <location>
        <begin position="1"/>
        <end position="59"/>
    </location>
</feature>
<dbReference type="PANTHER" id="PTHR11360">
    <property type="entry name" value="MONOCARBOXYLATE TRANSPORTER"/>
    <property type="match status" value="1"/>
</dbReference>
<feature type="transmembrane region" description="Helical" evidence="4">
    <location>
        <begin position="330"/>
        <end position="349"/>
    </location>
</feature>
<reference evidence="7" key="1">
    <citation type="journal article" date="2017" name="Nat. Ecol. Evol.">
        <title>Genome expansion and lineage-specific genetic innovations in the forest pathogenic fungi Armillaria.</title>
        <authorList>
            <person name="Sipos G."/>
            <person name="Prasanna A.N."/>
            <person name="Walter M.C."/>
            <person name="O'Connor E."/>
            <person name="Balint B."/>
            <person name="Krizsan K."/>
            <person name="Kiss B."/>
            <person name="Hess J."/>
            <person name="Varga T."/>
            <person name="Slot J."/>
            <person name="Riley R."/>
            <person name="Boka B."/>
            <person name="Rigling D."/>
            <person name="Barry K."/>
            <person name="Lee J."/>
            <person name="Mihaltcheva S."/>
            <person name="LaButti K."/>
            <person name="Lipzen A."/>
            <person name="Waldron R."/>
            <person name="Moloney N.M."/>
            <person name="Sperisen C."/>
            <person name="Kredics L."/>
            <person name="Vagvoelgyi C."/>
            <person name="Patrignani A."/>
            <person name="Fitzpatrick D."/>
            <person name="Nagy I."/>
            <person name="Doyle S."/>
            <person name="Anderson J.B."/>
            <person name="Grigoriev I.V."/>
            <person name="Gueldener U."/>
            <person name="Muensterkoetter M."/>
            <person name="Nagy L.G."/>
        </authorList>
    </citation>
    <scope>NUCLEOTIDE SEQUENCE [LARGE SCALE GENOMIC DNA]</scope>
    <source>
        <strain evidence="7">C18/9</strain>
    </source>
</reference>
<dbReference type="InterPro" id="IPR036259">
    <property type="entry name" value="MFS_trans_sf"/>
</dbReference>
<evidence type="ECO:0000256" key="2">
    <source>
        <dbReference type="ARBA" id="ARBA00006727"/>
    </source>
</evidence>
<dbReference type="PROSITE" id="PS50850">
    <property type="entry name" value="MFS"/>
    <property type="match status" value="1"/>
</dbReference>
<feature type="transmembrane region" description="Helical" evidence="4">
    <location>
        <begin position="113"/>
        <end position="132"/>
    </location>
</feature>
<accession>A0A284RY89</accession>
<proteinExistence type="inferred from homology"/>
<feature type="transmembrane region" description="Helical" evidence="4">
    <location>
        <begin position="296"/>
        <end position="318"/>
    </location>
</feature>
<dbReference type="InterPro" id="IPR020846">
    <property type="entry name" value="MFS_dom"/>
</dbReference>
<organism evidence="6 7">
    <name type="scientific">Armillaria ostoyae</name>
    <name type="common">Armillaria root rot fungus</name>
    <dbReference type="NCBI Taxonomy" id="47428"/>
    <lineage>
        <taxon>Eukaryota</taxon>
        <taxon>Fungi</taxon>
        <taxon>Dikarya</taxon>
        <taxon>Basidiomycota</taxon>
        <taxon>Agaricomycotina</taxon>
        <taxon>Agaricomycetes</taxon>
        <taxon>Agaricomycetidae</taxon>
        <taxon>Agaricales</taxon>
        <taxon>Marasmiineae</taxon>
        <taxon>Physalacriaceae</taxon>
        <taxon>Armillaria</taxon>
    </lineage>
</organism>
<dbReference type="OrthoDB" id="6499973at2759"/>
<keyword evidence="7" id="KW-1185">Reference proteome</keyword>
<feature type="compositionally biased region" description="Low complexity" evidence="3">
    <location>
        <begin position="1"/>
        <end position="22"/>
    </location>
</feature>
<dbReference type="Gene3D" id="1.20.1250.20">
    <property type="entry name" value="MFS general substrate transporter like domains"/>
    <property type="match status" value="2"/>
</dbReference>
<keyword evidence="4" id="KW-1133">Transmembrane helix</keyword>
<comment type="similarity">
    <text evidence="2">Belongs to the major facilitator superfamily. Monocarboxylate porter (TC 2.A.1.13) family.</text>
</comment>
<dbReference type="InterPro" id="IPR011701">
    <property type="entry name" value="MFS"/>
</dbReference>
<sequence>MSSPPSSRFVSPSSDSIAASANDADDRQMAVSPTATHLGDEEPDKRISDDDLDAEKQKAQALPQFPEGSLRGWATVCGGAFVGMCTFGNVQSFGVYQDYYTRTSLSEHSNSQISWIGSVQLCLLFSLGLLSGKLFDQGYFHHLMLGGSLLFLFSSFMLSLTQPHQFYQTLLSQGFGMGLGMGCMFIPSISVLSHYFRARRAVAMGFVVSGGALGAIIYPILLNKVFDKTGLGFPWAVRFIAFIDLFLLTLANLLMRPRRGFSSSPKQFLDIDGHLAVPPRIRAPIDMDKILYDFPYWLTVVGITLGFWGLFIPFFYLQVFAELHGVDPSFLTWTLPVLNAGSLFGRFIPNLLADKYGPFTVIIPSGFITGSLVWALLGVHTIAGMAVFGVLYGFFSGAFLTVATPAVASFTRSPTLDDIGLRIGISCFFIGLGLLTGNPIAGALLKSPEYIWWRPLLFACVVIISGTVCLAVARQYLVQRKGGRKFV</sequence>
<keyword evidence="4" id="KW-0812">Transmembrane</keyword>
<feature type="transmembrane region" description="Helical" evidence="4">
    <location>
        <begin position="72"/>
        <end position="93"/>
    </location>
</feature>
<feature type="transmembrane region" description="Helical" evidence="4">
    <location>
        <begin position="456"/>
        <end position="477"/>
    </location>
</feature>
<feature type="transmembrane region" description="Helical" evidence="4">
    <location>
        <begin position="201"/>
        <end position="221"/>
    </location>
</feature>
<dbReference type="SUPFAM" id="SSF103473">
    <property type="entry name" value="MFS general substrate transporter"/>
    <property type="match status" value="1"/>
</dbReference>
<keyword evidence="4" id="KW-0472">Membrane</keyword>
<feature type="domain" description="Major facilitator superfamily (MFS) profile" evidence="5">
    <location>
        <begin position="72"/>
        <end position="477"/>
    </location>
</feature>
<feature type="transmembrane region" description="Helical" evidence="4">
    <location>
        <begin position="383"/>
        <end position="407"/>
    </location>
</feature>
<dbReference type="Proteomes" id="UP000219338">
    <property type="component" value="Unassembled WGS sequence"/>
</dbReference>
<evidence type="ECO:0000259" key="5">
    <source>
        <dbReference type="PROSITE" id="PS50850"/>
    </source>
</evidence>
<dbReference type="PANTHER" id="PTHR11360:SF234">
    <property type="entry name" value="MFS-TYPE TRANSPORTER DBAD-RELATED"/>
    <property type="match status" value="1"/>
</dbReference>
<dbReference type="GO" id="GO:0022857">
    <property type="term" value="F:transmembrane transporter activity"/>
    <property type="evidence" value="ECO:0007669"/>
    <property type="project" value="InterPro"/>
</dbReference>
<evidence type="ECO:0000256" key="1">
    <source>
        <dbReference type="ARBA" id="ARBA00004141"/>
    </source>
</evidence>
<dbReference type="OMA" id="IRAPIDM"/>
<feature type="transmembrane region" description="Helical" evidence="4">
    <location>
        <begin position="170"/>
        <end position="189"/>
    </location>
</feature>
<evidence type="ECO:0000313" key="6">
    <source>
        <dbReference type="EMBL" id="SJL13711.1"/>
    </source>
</evidence>
<dbReference type="EMBL" id="FUEG01000021">
    <property type="protein sequence ID" value="SJL13711.1"/>
    <property type="molecule type" value="Genomic_DNA"/>
</dbReference>
<gene>
    <name evidence="6" type="ORF">ARMOST_17159</name>
</gene>
<dbReference type="InterPro" id="IPR050327">
    <property type="entry name" value="Proton-linked_MCT"/>
</dbReference>
<feature type="compositionally biased region" description="Basic and acidic residues" evidence="3">
    <location>
        <begin position="38"/>
        <end position="58"/>
    </location>
</feature>
<feature type="transmembrane region" description="Helical" evidence="4">
    <location>
        <begin position="356"/>
        <end position="377"/>
    </location>
</feature>
<feature type="transmembrane region" description="Helical" evidence="4">
    <location>
        <begin position="233"/>
        <end position="254"/>
    </location>
</feature>
<feature type="transmembrane region" description="Helical" evidence="4">
    <location>
        <begin position="419"/>
        <end position="436"/>
    </location>
</feature>
<evidence type="ECO:0000313" key="7">
    <source>
        <dbReference type="Proteomes" id="UP000219338"/>
    </source>
</evidence>
<evidence type="ECO:0000256" key="4">
    <source>
        <dbReference type="SAM" id="Phobius"/>
    </source>
</evidence>
<feature type="transmembrane region" description="Helical" evidence="4">
    <location>
        <begin position="139"/>
        <end position="158"/>
    </location>
</feature>
<comment type="subcellular location">
    <subcellularLocation>
        <location evidence="1">Membrane</location>
        <topology evidence="1">Multi-pass membrane protein</topology>
    </subcellularLocation>
</comment>
<dbReference type="AlphaFoldDB" id="A0A284RY89"/>
<dbReference type="Pfam" id="PF07690">
    <property type="entry name" value="MFS_1"/>
    <property type="match status" value="1"/>
</dbReference>
<name>A0A284RY89_ARMOS</name>
<protein>
    <submittedName>
        <fullName evidence="6">Related to MFS monocarboxylate transporter</fullName>
    </submittedName>
</protein>
<evidence type="ECO:0000256" key="3">
    <source>
        <dbReference type="SAM" id="MobiDB-lite"/>
    </source>
</evidence>
<dbReference type="GO" id="GO:0016020">
    <property type="term" value="C:membrane"/>
    <property type="evidence" value="ECO:0007669"/>
    <property type="project" value="UniProtKB-SubCell"/>
</dbReference>